<dbReference type="Proteomes" id="UP000091956">
    <property type="component" value="Unassembled WGS sequence"/>
</dbReference>
<dbReference type="GO" id="GO:0052757">
    <property type="term" value="F:chondroitin hydrolase activity"/>
    <property type="evidence" value="ECO:0007669"/>
    <property type="project" value="TreeGrafter"/>
</dbReference>
<keyword evidence="3" id="KW-0732">Signal</keyword>
<reference evidence="4 5" key="1">
    <citation type="submission" date="2016-03" db="EMBL/GenBank/DDBJ databases">
        <title>Comparative genomics of Pseudogymnoascus destructans, the fungus causing white-nose syndrome of bats.</title>
        <authorList>
            <person name="Palmer J.M."/>
            <person name="Drees K.P."/>
            <person name="Foster J.T."/>
            <person name="Lindner D.L."/>
        </authorList>
    </citation>
    <scope>NUCLEOTIDE SEQUENCE [LARGE SCALE GENOMIC DNA]</scope>
    <source>
        <strain evidence="4 5">UAMH 10579</strain>
    </source>
</reference>
<evidence type="ECO:0008006" key="6">
    <source>
        <dbReference type="Google" id="ProtNLM"/>
    </source>
</evidence>
<reference evidence="5" key="2">
    <citation type="journal article" date="2018" name="Nat. Commun.">
        <title>Extreme sensitivity to ultraviolet light in the fungal pathogen causing white-nose syndrome of bats.</title>
        <authorList>
            <person name="Palmer J.M."/>
            <person name="Drees K.P."/>
            <person name="Foster J.T."/>
            <person name="Lindner D.L."/>
        </authorList>
    </citation>
    <scope>NUCLEOTIDE SEQUENCE [LARGE SCALE GENOMIC DNA]</scope>
    <source>
        <strain evidence="5">UAMH 10579</strain>
    </source>
</reference>
<accession>A0A1B8GKS2</accession>
<dbReference type="GeneID" id="28838979"/>
<evidence type="ECO:0000256" key="3">
    <source>
        <dbReference type="SAM" id="SignalP"/>
    </source>
</evidence>
<feature type="signal peptide" evidence="3">
    <location>
        <begin position="1"/>
        <end position="18"/>
    </location>
</feature>
<dbReference type="RefSeq" id="XP_018130173.2">
    <property type="nucleotide sequence ID" value="XM_018275056.2"/>
</dbReference>
<keyword evidence="5" id="KW-1185">Reference proteome</keyword>
<feature type="chain" id="PRO_5015139509" description="Glucuronyl hydrolase" evidence="3">
    <location>
        <begin position="19"/>
        <end position="599"/>
    </location>
</feature>
<evidence type="ECO:0000313" key="5">
    <source>
        <dbReference type="Proteomes" id="UP000091956"/>
    </source>
</evidence>
<dbReference type="GO" id="GO:0000272">
    <property type="term" value="P:polysaccharide catabolic process"/>
    <property type="evidence" value="ECO:0007669"/>
    <property type="project" value="TreeGrafter"/>
</dbReference>
<evidence type="ECO:0000256" key="2">
    <source>
        <dbReference type="ARBA" id="ARBA00038358"/>
    </source>
</evidence>
<keyword evidence="1" id="KW-0378">Hydrolase</keyword>
<comment type="similarity">
    <text evidence="2">Belongs to the glycosyl hydrolase 88 family.</text>
</comment>
<dbReference type="SUPFAM" id="SSF48208">
    <property type="entry name" value="Six-hairpin glycosidases"/>
    <property type="match status" value="1"/>
</dbReference>
<name>A0A1B8GKS2_9PEZI</name>
<evidence type="ECO:0000256" key="1">
    <source>
        <dbReference type="ARBA" id="ARBA00022801"/>
    </source>
</evidence>
<protein>
    <recommendedName>
        <fullName evidence="6">Glucuronyl hydrolase</fullName>
    </recommendedName>
</protein>
<dbReference type="InterPro" id="IPR012341">
    <property type="entry name" value="6hp_glycosidase-like_sf"/>
</dbReference>
<dbReference type="InterPro" id="IPR052369">
    <property type="entry name" value="UG_Glycosaminoglycan_Hydrolase"/>
</dbReference>
<dbReference type="AlphaFoldDB" id="A0A1B8GKS2"/>
<dbReference type="PANTHER" id="PTHR36845:SF1">
    <property type="entry name" value="HYDROLASE, PUTATIVE (AFU_ORTHOLOGUE AFUA_7G05090)-RELATED"/>
    <property type="match status" value="1"/>
</dbReference>
<gene>
    <name evidence="4" type="ORF">VE01_05593</name>
</gene>
<evidence type="ECO:0000313" key="4">
    <source>
        <dbReference type="EMBL" id="OBT96440.2"/>
    </source>
</evidence>
<proteinExistence type="inferred from homology"/>
<organism evidence="4 5">
    <name type="scientific">Pseudogymnoascus verrucosus</name>
    <dbReference type="NCBI Taxonomy" id="342668"/>
    <lineage>
        <taxon>Eukaryota</taxon>
        <taxon>Fungi</taxon>
        <taxon>Dikarya</taxon>
        <taxon>Ascomycota</taxon>
        <taxon>Pezizomycotina</taxon>
        <taxon>Leotiomycetes</taxon>
        <taxon>Thelebolales</taxon>
        <taxon>Thelebolaceae</taxon>
        <taxon>Pseudogymnoascus</taxon>
    </lineage>
</organism>
<dbReference type="PANTHER" id="PTHR36845">
    <property type="entry name" value="HYDROLASE, PUTATIVE (AFU_ORTHOLOGUE AFUA_7G05090)-RELATED"/>
    <property type="match status" value="1"/>
</dbReference>
<sequence length="599" mass="65879">MWWWILAPAANCPTRVNFSVITLPSVNFAALNFEAYYGSRCGFGNKKSSKTGYLNHDIGIGLLSPVSSLARLCIACDRINFFSNVLSLILGITAITTMTELQIHRNYGPLAAGNKLSQFHEVPSTHSTASTVSISQVPKAEDVASILLNTSQPKDGELQQLFAENIAAKLWRVAQRDLKDNDPPTAYPEIVPQEGSQQGRYELREASFWTCGFFPGSLYTLLERETRYPGSQGYPLPRKTLLALCRAWAEPLHAMATRTDTHDIGFIVEPALRLDWELTGNRRSLQSIVTAAYSLATRYVAPSGAIRSWDLIRKKDVSIISMEENNIVIIDSLCNLDLLFYASAYTKDTTLATIARTHAHTMLTSHLRLESGIAASITGYSGPIYSTCHVANIDPKTGAIKQRLTAQGYATDSTWARGQAWAILGYAQTYMWTKERIFLDAACGLTEYFLRRLGPGYNVPPWDFDAPVENPEKPVFDSSASSIAANGMMILSEALVADGQLAIAENFRIAAIDVVKGLLRGALAEEKARFVVDGSQKGSENDTLEIEDVLAGSTFDGILKNGTANNNVGANRRYANHGLVYGDYYLLQFGNRLLRMGLI</sequence>
<dbReference type="InterPro" id="IPR008928">
    <property type="entry name" value="6-hairpin_glycosidase_sf"/>
</dbReference>
<dbReference type="EMBL" id="KV460228">
    <property type="protein sequence ID" value="OBT96440.2"/>
    <property type="molecule type" value="Genomic_DNA"/>
</dbReference>
<dbReference type="Gene3D" id="1.50.10.10">
    <property type="match status" value="1"/>
</dbReference>